<dbReference type="Proteomes" id="UP000192277">
    <property type="component" value="Unassembled WGS sequence"/>
</dbReference>
<comment type="caution">
    <text evidence="2">The sequence shown here is derived from an EMBL/GenBank/DDBJ whole genome shotgun (WGS) entry which is preliminary data.</text>
</comment>
<feature type="transmembrane region" description="Helical" evidence="1">
    <location>
        <begin position="64"/>
        <end position="88"/>
    </location>
</feature>
<dbReference type="EMBL" id="LWBO01000002">
    <property type="protein sequence ID" value="OQP53974.1"/>
    <property type="molecule type" value="Genomic_DNA"/>
</dbReference>
<accession>A0ABX3P4Q4</accession>
<evidence type="ECO:0000313" key="3">
    <source>
        <dbReference type="Proteomes" id="UP000192277"/>
    </source>
</evidence>
<keyword evidence="1" id="KW-0812">Transmembrane</keyword>
<name>A0ABX3P4Q4_9BACT</name>
<reference evidence="2 3" key="1">
    <citation type="submission" date="2016-04" db="EMBL/GenBank/DDBJ databases">
        <authorList>
            <person name="Chen L."/>
            <person name="Zhuang W."/>
            <person name="Wang G."/>
        </authorList>
    </citation>
    <scope>NUCLEOTIDE SEQUENCE [LARGE SCALE GENOMIC DNA]</scope>
    <source>
        <strain evidence="3">GR20</strain>
    </source>
</reference>
<evidence type="ECO:0000256" key="1">
    <source>
        <dbReference type="SAM" id="Phobius"/>
    </source>
</evidence>
<proteinExistence type="predicted"/>
<keyword evidence="3" id="KW-1185">Reference proteome</keyword>
<gene>
    <name evidence="2" type="ORF">A4D02_20000</name>
</gene>
<evidence type="ECO:0008006" key="4">
    <source>
        <dbReference type="Google" id="ProtNLM"/>
    </source>
</evidence>
<keyword evidence="1" id="KW-0472">Membrane</keyword>
<keyword evidence="1" id="KW-1133">Transmembrane helix</keyword>
<feature type="transmembrane region" description="Helical" evidence="1">
    <location>
        <begin position="23"/>
        <end position="44"/>
    </location>
</feature>
<evidence type="ECO:0000313" key="2">
    <source>
        <dbReference type="EMBL" id="OQP53974.1"/>
    </source>
</evidence>
<sequence>MAKFVDGVETAMRSMYKIIRRHIITGFIFLMPVLVAVALISKFWDKIMAVADKVSKLLFIDTLLGPGGNVLVALVLLFLLCLIAGFLVRLTFFKRMSDSIDSKLAGFIPGYTDLKKETQKKIGVAPEEKEPVFETCLVKTQEYWKPAYLINIADNGDTTVFFPSAPTFETGQVAIVPKDCCRKLTMDSQTLNSCLKQLGKGLTIT</sequence>
<protein>
    <recommendedName>
        <fullName evidence="4">DUF502 domain-containing protein</fullName>
    </recommendedName>
</protein>
<organism evidence="2 3">
    <name type="scientific">Niastella koreensis</name>
    <dbReference type="NCBI Taxonomy" id="354356"/>
    <lineage>
        <taxon>Bacteria</taxon>
        <taxon>Pseudomonadati</taxon>
        <taxon>Bacteroidota</taxon>
        <taxon>Chitinophagia</taxon>
        <taxon>Chitinophagales</taxon>
        <taxon>Chitinophagaceae</taxon>
        <taxon>Niastella</taxon>
    </lineage>
</organism>